<feature type="region of interest" description="Disordered" evidence="1">
    <location>
        <begin position="258"/>
        <end position="282"/>
    </location>
</feature>
<dbReference type="OrthoDB" id="7551604at2759"/>
<evidence type="ECO:0000256" key="1">
    <source>
        <dbReference type="SAM" id="MobiDB-lite"/>
    </source>
</evidence>
<reference evidence="4" key="1">
    <citation type="submission" date="2025-08" db="UniProtKB">
        <authorList>
            <consortium name="RefSeq"/>
        </authorList>
    </citation>
    <scope>IDENTIFICATION</scope>
</reference>
<dbReference type="Proteomes" id="UP000835206">
    <property type="component" value="Chromosome 7"/>
</dbReference>
<evidence type="ECO:0000313" key="3">
    <source>
        <dbReference type="Proteomes" id="UP000835206"/>
    </source>
</evidence>
<keyword evidence="2" id="KW-0732">Signal</keyword>
<organism evidence="3 4">
    <name type="scientific">Bombus terrestris</name>
    <name type="common">Buff-tailed bumblebee</name>
    <name type="synonym">Apis terrestris</name>
    <dbReference type="NCBI Taxonomy" id="30195"/>
    <lineage>
        <taxon>Eukaryota</taxon>
        <taxon>Metazoa</taxon>
        <taxon>Ecdysozoa</taxon>
        <taxon>Arthropoda</taxon>
        <taxon>Hexapoda</taxon>
        <taxon>Insecta</taxon>
        <taxon>Pterygota</taxon>
        <taxon>Neoptera</taxon>
        <taxon>Endopterygota</taxon>
        <taxon>Hymenoptera</taxon>
        <taxon>Apocrita</taxon>
        <taxon>Aculeata</taxon>
        <taxon>Apoidea</taxon>
        <taxon>Anthophila</taxon>
        <taxon>Apidae</taxon>
        <taxon>Bombus</taxon>
        <taxon>Bombus</taxon>
    </lineage>
</organism>
<evidence type="ECO:0000256" key="2">
    <source>
        <dbReference type="SAM" id="SignalP"/>
    </source>
</evidence>
<gene>
    <name evidence="4" type="primary">LOC100646506</name>
</gene>
<feature type="signal peptide" evidence="2">
    <location>
        <begin position="1"/>
        <end position="16"/>
    </location>
</feature>
<dbReference type="RefSeq" id="XP_048263028.1">
    <property type="nucleotide sequence ID" value="XM_048407071.1"/>
</dbReference>
<dbReference type="KEGG" id="bter:100646506"/>
<accession>A0A9C6W499</accession>
<name>A0A9C6W499_BOMTE</name>
<sequence length="568" mass="65631">MKLLAVLGALVIQCAATKSWNSDNYSEETFFVFAWIGYLKRFSLIVLMLSGVVLYYIPESRPHARRICYALIDLTANGLKSALSARESEFLYEKMKSKCSRGRYEPSSVIEKYLSQEIQDDDETFERLQRNYAKKSKISIDGNDVLGSKDKKKGSKQYKDNRTSRQRLRNVIKHEPSMDIAKPVYFYSDKVNDGQKYLKTNVSGSKHSNGSAVENYALLISGSPQQLAMFEEKYEKDDMVIVEDPYVRVDYRECGTSTDKLSSKAEASSSEQEGPTRDHNEQEVETYAKEVEFNSTSEGNGSRYSVDKSLYRTSQYQCGGECCGSNGCSISSANLSNSANVTSNSSVDAKNALKSSRSMVTPKPQKKVKDSTEHLYTIDYTNYNYVDDRPMKQINSNNNRKVDFRKEHINGYEKHEENGRSHENIPNTRRKKPRNESTHFCSNDGFYLTDREGEADDENSQHGEQVTRKHDLDEKPQRENPLCEKCSDDSEVFDYYNDIYMEPNLNSRFKYSSLELLPLRNISYLTFTLRNCRINFYFYFRDTYINFRTEKNFPISFYRIALSHFLYD</sequence>
<feature type="compositionally biased region" description="Basic and acidic residues" evidence="1">
    <location>
        <begin position="411"/>
        <end position="423"/>
    </location>
</feature>
<dbReference type="GeneID" id="100646506"/>
<proteinExistence type="predicted"/>
<evidence type="ECO:0000313" key="4">
    <source>
        <dbReference type="RefSeq" id="XP_048263028.1"/>
    </source>
</evidence>
<feature type="compositionally biased region" description="Basic and acidic residues" evidence="1">
    <location>
        <begin position="459"/>
        <end position="481"/>
    </location>
</feature>
<protein>
    <submittedName>
        <fullName evidence="4">Uncharacterized protein LOC100646506 isoform X1</fullName>
    </submittedName>
</protein>
<feature type="region of interest" description="Disordered" evidence="1">
    <location>
        <begin position="143"/>
        <end position="165"/>
    </location>
</feature>
<feature type="chain" id="PRO_5038493694" evidence="2">
    <location>
        <begin position="17"/>
        <end position="568"/>
    </location>
</feature>
<keyword evidence="3" id="KW-1185">Reference proteome</keyword>
<feature type="region of interest" description="Disordered" evidence="1">
    <location>
        <begin position="411"/>
        <end position="481"/>
    </location>
</feature>
<dbReference type="AlphaFoldDB" id="A0A9C6W499"/>